<accession>A0A397SHA0</accession>
<feature type="compositionally biased region" description="Basic residues" evidence="2">
    <location>
        <begin position="108"/>
        <end position="119"/>
    </location>
</feature>
<dbReference type="AlphaFoldDB" id="A0A397SHA0"/>
<dbReference type="Proteomes" id="UP000265703">
    <property type="component" value="Unassembled WGS sequence"/>
</dbReference>
<organism evidence="3 4">
    <name type="scientific">Glomus cerebriforme</name>
    <dbReference type="NCBI Taxonomy" id="658196"/>
    <lineage>
        <taxon>Eukaryota</taxon>
        <taxon>Fungi</taxon>
        <taxon>Fungi incertae sedis</taxon>
        <taxon>Mucoromycota</taxon>
        <taxon>Glomeromycotina</taxon>
        <taxon>Glomeromycetes</taxon>
        <taxon>Glomerales</taxon>
        <taxon>Glomeraceae</taxon>
        <taxon>Glomus</taxon>
    </lineage>
</organism>
<sequence length="240" mass="26863">MKKLDDYNSKYISLKRTVKRLEKYVKSLESELDILDECVDRETVVDLIHEIVPSLISRRGLKGNRNFSYTIETDTSEESDSGEIVEESHGYQVREKKAVPHALASLAKQRRRVRPRKVKRDQPVGSVQKNKAFRIKHLTALTNIPSKSTSPETSSSESNSSESGSSSETSSSESSLSSGSSSESSSSSETSSSESGSSDSDIDEIVKMIKHQRIRKQIRKRQRGVLEEECISSIRKIFSD</sequence>
<evidence type="ECO:0000313" key="4">
    <source>
        <dbReference type="Proteomes" id="UP000265703"/>
    </source>
</evidence>
<reference evidence="3 4" key="1">
    <citation type="submission" date="2018-06" db="EMBL/GenBank/DDBJ databases">
        <title>Comparative genomics reveals the genomic features of Rhizophagus irregularis, R. cerebriforme, R. diaphanum and Gigaspora rosea, and their symbiotic lifestyle signature.</title>
        <authorList>
            <person name="Morin E."/>
            <person name="San Clemente H."/>
            <person name="Chen E.C.H."/>
            <person name="De La Providencia I."/>
            <person name="Hainaut M."/>
            <person name="Kuo A."/>
            <person name="Kohler A."/>
            <person name="Murat C."/>
            <person name="Tang N."/>
            <person name="Roy S."/>
            <person name="Loubradou J."/>
            <person name="Henrissat B."/>
            <person name="Grigoriev I.V."/>
            <person name="Corradi N."/>
            <person name="Roux C."/>
            <person name="Martin F.M."/>
        </authorList>
    </citation>
    <scope>NUCLEOTIDE SEQUENCE [LARGE SCALE GENOMIC DNA]</scope>
    <source>
        <strain evidence="3 4">DAOM 227022</strain>
    </source>
</reference>
<keyword evidence="4" id="KW-1185">Reference proteome</keyword>
<proteinExistence type="predicted"/>
<name>A0A397SHA0_9GLOM</name>
<feature type="coiled-coil region" evidence="1">
    <location>
        <begin position="4"/>
        <end position="38"/>
    </location>
</feature>
<evidence type="ECO:0000256" key="2">
    <source>
        <dbReference type="SAM" id="MobiDB-lite"/>
    </source>
</evidence>
<comment type="caution">
    <text evidence="3">The sequence shown here is derived from an EMBL/GenBank/DDBJ whole genome shotgun (WGS) entry which is preliminary data.</text>
</comment>
<dbReference type="OrthoDB" id="2415738at2759"/>
<feature type="region of interest" description="Disordered" evidence="2">
    <location>
        <begin position="106"/>
        <end position="206"/>
    </location>
</feature>
<evidence type="ECO:0000313" key="3">
    <source>
        <dbReference type="EMBL" id="RIA84086.1"/>
    </source>
</evidence>
<gene>
    <name evidence="3" type="ORF">C1645_832793</name>
</gene>
<protein>
    <submittedName>
        <fullName evidence="3">Uncharacterized protein</fullName>
    </submittedName>
</protein>
<dbReference type="EMBL" id="QKYT01000518">
    <property type="protein sequence ID" value="RIA84086.1"/>
    <property type="molecule type" value="Genomic_DNA"/>
</dbReference>
<keyword evidence="1" id="KW-0175">Coiled coil</keyword>
<evidence type="ECO:0000256" key="1">
    <source>
        <dbReference type="SAM" id="Coils"/>
    </source>
</evidence>
<feature type="compositionally biased region" description="Low complexity" evidence="2">
    <location>
        <begin position="146"/>
        <end position="199"/>
    </location>
</feature>